<dbReference type="RefSeq" id="WP_277866403.1">
    <property type="nucleotide sequence ID" value="NZ_JAKKUT010000002.1"/>
</dbReference>
<evidence type="ECO:0000256" key="1">
    <source>
        <dbReference type="ARBA" id="ARBA00004141"/>
    </source>
</evidence>
<evidence type="ECO:0000256" key="5">
    <source>
        <dbReference type="ARBA" id="ARBA00022605"/>
    </source>
</evidence>
<name>A0ABT6EXH2_9SYNE</name>
<evidence type="ECO:0000256" key="7">
    <source>
        <dbReference type="ARBA" id="ARBA00022989"/>
    </source>
</evidence>
<keyword evidence="2" id="KW-0813">Transport</keyword>
<reference evidence="11" key="2">
    <citation type="submission" date="2022-01" db="EMBL/GenBank/DDBJ databases">
        <authorList>
            <person name="Zivanovic Y."/>
            <person name="Moreira D."/>
            <person name="Lopez-Garcia P."/>
        </authorList>
    </citation>
    <scope>NUCLEOTIDE SEQUENCE</scope>
    <source>
        <strain evidence="11">G9</strain>
    </source>
</reference>
<dbReference type="InterPro" id="IPR059112">
    <property type="entry name" value="CysZ/EI24"/>
</dbReference>
<dbReference type="PANTHER" id="PTHR37468">
    <property type="entry name" value="SULFATE TRANSPORTER CYSZ"/>
    <property type="match status" value="1"/>
</dbReference>
<organism evidence="11 12">
    <name type="scientific">Candidatus Synechococcus calcipolaris G9</name>
    <dbReference type="NCBI Taxonomy" id="1497997"/>
    <lineage>
        <taxon>Bacteria</taxon>
        <taxon>Bacillati</taxon>
        <taxon>Cyanobacteriota</taxon>
        <taxon>Cyanophyceae</taxon>
        <taxon>Synechococcales</taxon>
        <taxon>Synechococcaceae</taxon>
        <taxon>Synechococcus</taxon>
    </lineage>
</organism>
<dbReference type="Proteomes" id="UP001154265">
    <property type="component" value="Unassembled WGS sequence"/>
</dbReference>
<evidence type="ECO:0000256" key="2">
    <source>
        <dbReference type="ARBA" id="ARBA00022448"/>
    </source>
</evidence>
<gene>
    <name evidence="11" type="ORF">L3556_06035</name>
</gene>
<keyword evidence="3" id="KW-1003">Cell membrane</keyword>
<keyword evidence="4" id="KW-0997">Cell inner membrane</keyword>
<dbReference type="Pfam" id="PF07264">
    <property type="entry name" value="EI24"/>
    <property type="match status" value="1"/>
</dbReference>
<keyword evidence="8" id="KW-0764">Sulfate transport</keyword>
<accession>A0ABT6EXH2</accession>
<evidence type="ECO:0000256" key="8">
    <source>
        <dbReference type="ARBA" id="ARBA00023032"/>
    </source>
</evidence>
<dbReference type="EMBL" id="JAKKUT010000002">
    <property type="protein sequence ID" value="MDG2990494.1"/>
    <property type="molecule type" value="Genomic_DNA"/>
</dbReference>
<sequence>MIRLLAWPGRYLRGFGAFFRGLGFIAHHRLWGYLLLPALLSLSLGLILILLGFFTVRDGVLHLYHGNDRTWLATYEVLANILAGAIALFVTLIGYQTLVPLVVIPFLGPLLNRVEIILTGQPIEVGWWRDIQNALIGGWFALRDAILQLLCLGLTLFLGPGQPIVMLLISGYFLGRGSFDYLLEKQSQTLKERFQKTRRYWPEIQGLGSAQVLGLFIPLLGILLVPASGVVGAALLVYGATKVDTVDASPESPQLNGGR</sequence>
<keyword evidence="6 10" id="KW-0812">Transmembrane</keyword>
<proteinExistence type="predicted"/>
<keyword evidence="7 10" id="KW-1133">Transmembrane helix</keyword>
<comment type="caution">
    <text evidence="11">The sequence shown here is derived from an EMBL/GenBank/DDBJ whole genome shotgun (WGS) entry which is preliminary data.</text>
</comment>
<evidence type="ECO:0000256" key="3">
    <source>
        <dbReference type="ARBA" id="ARBA00022475"/>
    </source>
</evidence>
<evidence type="ECO:0000256" key="9">
    <source>
        <dbReference type="ARBA" id="ARBA00023136"/>
    </source>
</evidence>
<evidence type="ECO:0000313" key="11">
    <source>
        <dbReference type="EMBL" id="MDG2990494.1"/>
    </source>
</evidence>
<comment type="subcellular location">
    <subcellularLocation>
        <location evidence="1">Membrane</location>
        <topology evidence="1">Multi-pass membrane protein</topology>
    </subcellularLocation>
</comment>
<feature type="transmembrane region" description="Helical" evidence="10">
    <location>
        <begin position="77"/>
        <end position="95"/>
    </location>
</feature>
<protein>
    <submittedName>
        <fullName evidence="11">EI24 domain-containing protein</fullName>
    </submittedName>
</protein>
<keyword evidence="12" id="KW-1185">Reference proteome</keyword>
<keyword evidence="9 10" id="KW-0472">Membrane</keyword>
<feature type="transmembrane region" description="Helical" evidence="10">
    <location>
        <begin position="30"/>
        <end position="56"/>
    </location>
</feature>
<dbReference type="InterPro" id="IPR050480">
    <property type="entry name" value="CysZ-like"/>
</dbReference>
<evidence type="ECO:0000256" key="4">
    <source>
        <dbReference type="ARBA" id="ARBA00022519"/>
    </source>
</evidence>
<keyword evidence="5" id="KW-0028">Amino-acid biosynthesis</keyword>
<evidence type="ECO:0000256" key="10">
    <source>
        <dbReference type="SAM" id="Phobius"/>
    </source>
</evidence>
<evidence type="ECO:0000256" key="6">
    <source>
        <dbReference type="ARBA" id="ARBA00022692"/>
    </source>
</evidence>
<reference evidence="11" key="1">
    <citation type="journal article" date="2022" name="Genome Biol. Evol.">
        <title>A New Gene Family Diagnostic for Intracellular Biomineralization of Amorphous Ca Carbonates by Cyanobacteria.</title>
        <authorList>
            <person name="Benzerara K."/>
            <person name="Duprat E."/>
            <person name="Bitard-Feildel T."/>
            <person name="Caumes G."/>
            <person name="Cassier-Chauvat C."/>
            <person name="Chauvat F."/>
            <person name="Dezi M."/>
            <person name="Diop S.I."/>
            <person name="Gaschignard G."/>
            <person name="Gorgen S."/>
            <person name="Gugger M."/>
            <person name="Lopez-Garcia P."/>
            <person name="Millet M."/>
            <person name="Skouri-Panet F."/>
            <person name="Moreira D."/>
            <person name="Callebaut I."/>
        </authorList>
    </citation>
    <scope>NUCLEOTIDE SEQUENCE</scope>
    <source>
        <strain evidence="11">G9</strain>
    </source>
</reference>
<dbReference type="PANTHER" id="PTHR37468:SF1">
    <property type="entry name" value="SULFATE TRANSPORTER CYSZ"/>
    <property type="match status" value="1"/>
</dbReference>
<evidence type="ECO:0000313" key="12">
    <source>
        <dbReference type="Proteomes" id="UP001154265"/>
    </source>
</evidence>